<sequence>MSFVRTMATLAVGFAAAKGLERFQGMGGGAGLARSLGWSASKSGIGPQVGALLERMQVPGGSAGLEKSLGWIGARARGTGDSAVMGLGGLLAALAGAGWAGSGNARDLFAALGSGTPPGATLEKNARLMIRAMIQAAKSDGEIDAGERARIMEVLGDLSEDERAFVEAEMARPVDIEALAAETGSYQRTAVYAASVLTVDIANAAEIAYLDRLAEAMHMGRAARTRIHHAMRLPQVLGDRPATPPDEPA</sequence>
<protein>
    <submittedName>
        <fullName evidence="1">Uncharacterized membrane protein YebE (DUF533 family)</fullName>
    </submittedName>
</protein>
<dbReference type="AlphaFoldDB" id="A0A4R2Q064"/>
<evidence type="ECO:0000313" key="2">
    <source>
        <dbReference type="Proteomes" id="UP000294835"/>
    </source>
</evidence>
<keyword evidence="2" id="KW-1185">Reference proteome</keyword>
<comment type="caution">
    <text evidence="1">The sequence shown here is derived from an EMBL/GenBank/DDBJ whole genome shotgun (WGS) entry which is preliminary data.</text>
</comment>
<dbReference type="EMBL" id="SLXP01000004">
    <property type="protein sequence ID" value="TCP41749.1"/>
    <property type="molecule type" value="Genomic_DNA"/>
</dbReference>
<reference evidence="1 2" key="1">
    <citation type="submission" date="2019-03" db="EMBL/GenBank/DDBJ databases">
        <title>Genomic Encyclopedia of Type Strains, Phase IV (KMG-IV): sequencing the most valuable type-strain genomes for metagenomic binning, comparative biology and taxonomic classification.</title>
        <authorList>
            <person name="Goeker M."/>
        </authorList>
    </citation>
    <scope>NUCLEOTIDE SEQUENCE [LARGE SCALE GENOMIC DNA]</scope>
    <source>
        <strain evidence="1 2">DSM 18063</strain>
    </source>
</reference>
<dbReference type="CDD" id="cd07178">
    <property type="entry name" value="terB_like_YebE"/>
    <property type="match status" value="1"/>
</dbReference>
<dbReference type="Pfam" id="PF04391">
    <property type="entry name" value="DUF533"/>
    <property type="match status" value="1"/>
</dbReference>
<dbReference type="InterPro" id="IPR007486">
    <property type="entry name" value="YebE"/>
</dbReference>
<dbReference type="InterPro" id="IPR029024">
    <property type="entry name" value="TerB-like"/>
</dbReference>
<evidence type="ECO:0000313" key="1">
    <source>
        <dbReference type="EMBL" id="TCP41749.1"/>
    </source>
</evidence>
<gene>
    <name evidence="1" type="ORF">EV662_10493</name>
</gene>
<accession>A0A4R2Q064</accession>
<dbReference type="SUPFAM" id="SSF158682">
    <property type="entry name" value="TerB-like"/>
    <property type="match status" value="1"/>
</dbReference>
<dbReference type="RefSeq" id="WP_165915554.1">
    <property type="nucleotide sequence ID" value="NZ_SLXP01000004.1"/>
</dbReference>
<proteinExistence type="predicted"/>
<organism evidence="1 2">
    <name type="scientific">Rhodovulum marinum</name>
    <dbReference type="NCBI Taxonomy" id="320662"/>
    <lineage>
        <taxon>Bacteria</taxon>
        <taxon>Pseudomonadati</taxon>
        <taxon>Pseudomonadota</taxon>
        <taxon>Alphaproteobacteria</taxon>
        <taxon>Rhodobacterales</taxon>
        <taxon>Paracoccaceae</taxon>
        <taxon>Rhodovulum</taxon>
    </lineage>
</organism>
<dbReference type="Proteomes" id="UP000294835">
    <property type="component" value="Unassembled WGS sequence"/>
</dbReference>
<name>A0A4R2Q064_9RHOB</name>